<name>A0AAV7L9U1_PLEWA</name>
<dbReference type="AlphaFoldDB" id="A0AAV7L9U1"/>
<protein>
    <submittedName>
        <fullName evidence="1">Uncharacterized protein</fullName>
    </submittedName>
</protein>
<evidence type="ECO:0000313" key="2">
    <source>
        <dbReference type="Proteomes" id="UP001066276"/>
    </source>
</evidence>
<dbReference type="Proteomes" id="UP001066276">
    <property type="component" value="Chromosome 11"/>
</dbReference>
<comment type="caution">
    <text evidence="1">The sequence shown here is derived from an EMBL/GenBank/DDBJ whole genome shotgun (WGS) entry which is preliminary data.</text>
</comment>
<gene>
    <name evidence="1" type="ORF">NDU88_001553</name>
</gene>
<evidence type="ECO:0000313" key="1">
    <source>
        <dbReference type="EMBL" id="KAJ1088396.1"/>
    </source>
</evidence>
<accession>A0AAV7L9U1</accession>
<dbReference type="EMBL" id="JANPWB010000015">
    <property type="protein sequence ID" value="KAJ1088396.1"/>
    <property type="molecule type" value="Genomic_DNA"/>
</dbReference>
<sequence length="103" mass="11828">MQPQVSLRYLLLFPEKLKVIAGSRSYFFSEPTDAWDWVEQHHYEDSAPSLLSRLLSEAWTSHRRQHKVCQQWHAAIQGAPTPEGVKENQAKALTLVVTLSAER</sequence>
<reference evidence="1" key="1">
    <citation type="journal article" date="2022" name="bioRxiv">
        <title>Sequencing and chromosome-scale assembly of the giantPleurodeles waltlgenome.</title>
        <authorList>
            <person name="Brown T."/>
            <person name="Elewa A."/>
            <person name="Iarovenko S."/>
            <person name="Subramanian E."/>
            <person name="Araus A.J."/>
            <person name="Petzold A."/>
            <person name="Susuki M."/>
            <person name="Suzuki K.-i.T."/>
            <person name="Hayashi T."/>
            <person name="Toyoda A."/>
            <person name="Oliveira C."/>
            <person name="Osipova E."/>
            <person name="Leigh N.D."/>
            <person name="Simon A."/>
            <person name="Yun M.H."/>
        </authorList>
    </citation>
    <scope>NUCLEOTIDE SEQUENCE</scope>
    <source>
        <strain evidence="1">20211129_DDA</strain>
        <tissue evidence="1">Liver</tissue>
    </source>
</reference>
<organism evidence="1 2">
    <name type="scientific">Pleurodeles waltl</name>
    <name type="common">Iberian ribbed newt</name>
    <dbReference type="NCBI Taxonomy" id="8319"/>
    <lineage>
        <taxon>Eukaryota</taxon>
        <taxon>Metazoa</taxon>
        <taxon>Chordata</taxon>
        <taxon>Craniata</taxon>
        <taxon>Vertebrata</taxon>
        <taxon>Euteleostomi</taxon>
        <taxon>Amphibia</taxon>
        <taxon>Batrachia</taxon>
        <taxon>Caudata</taxon>
        <taxon>Salamandroidea</taxon>
        <taxon>Salamandridae</taxon>
        <taxon>Pleurodelinae</taxon>
        <taxon>Pleurodeles</taxon>
    </lineage>
</organism>
<proteinExistence type="predicted"/>
<keyword evidence="2" id="KW-1185">Reference proteome</keyword>